<dbReference type="GO" id="GO:0016787">
    <property type="term" value="F:hydrolase activity"/>
    <property type="evidence" value="ECO:0007669"/>
    <property type="project" value="UniProtKB-KW"/>
</dbReference>
<dbReference type="Proteomes" id="UP001596004">
    <property type="component" value="Unassembled WGS sequence"/>
</dbReference>
<evidence type="ECO:0000259" key="10">
    <source>
        <dbReference type="PROSITE" id="PS51195"/>
    </source>
</evidence>
<keyword evidence="2 11" id="KW-0378">Hydrolase</keyword>
<dbReference type="PROSITE" id="PS51195">
    <property type="entry name" value="Q_MOTIF"/>
    <property type="match status" value="1"/>
</dbReference>
<accession>A0ABV9CDI7</accession>
<comment type="similarity">
    <text evidence="5">Belongs to the DEAD box helicase family.</text>
</comment>
<dbReference type="GO" id="GO:0004386">
    <property type="term" value="F:helicase activity"/>
    <property type="evidence" value="ECO:0007669"/>
    <property type="project" value="UniProtKB-KW"/>
</dbReference>
<dbReference type="PROSITE" id="PS51194">
    <property type="entry name" value="HELICASE_CTER"/>
    <property type="match status" value="1"/>
</dbReference>
<reference evidence="12" key="1">
    <citation type="journal article" date="2019" name="Int. J. Syst. Evol. Microbiol.">
        <title>The Global Catalogue of Microorganisms (GCM) 10K type strain sequencing project: providing services to taxonomists for standard genome sequencing and annotation.</title>
        <authorList>
            <consortium name="The Broad Institute Genomics Platform"/>
            <consortium name="The Broad Institute Genome Sequencing Center for Infectious Disease"/>
            <person name="Wu L."/>
            <person name="Ma J."/>
        </authorList>
    </citation>
    <scope>NUCLEOTIDE SEQUENCE [LARGE SCALE GENOMIC DNA]</scope>
    <source>
        <strain evidence="12">CGMCC 4.7132</strain>
    </source>
</reference>
<dbReference type="InterPro" id="IPR014001">
    <property type="entry name" value="Helicase_ATP-bd"/>
</dbReference>
<evidence type="ECO:0000256" key="1">
    <source>
        <dbReference type="ARBA" id="ARBA00022741"/>
    </source>
</evidence>
<dbReference type="InterPro" id="IPR044742">
    <property type="entry name" value="DEAD/DEAH_RhlB"/>
</dbReference>
<feature type="domain" description="Helicase ATP-binding" evidence="8">
    <location>
        <begin position="101"/>
        <end position="274"/>
    </location>
</feature>
<dbReference type="EC" id="3.6.4.-" evidence="11"/>
<evidence type="ECO:0000256" key="5">
    <source>
        <dbReference type="ARBA" id="ARBA00038437"/>
    </source>
</evidence>
<feature type="compositionally biased region" description="Basic and acidic residues" evidence="7">
    <location>
        <begin position="1"/>
        <end position="12"/>
    </location>
</feature>
<keyword evidence="3 11" id="KW-0347">Helicase</keyword>
<dbReference type="SMART" id="SM00490">
    <property type="entry name" value="HELICc"/>
    <property type="match status" value="1"/>
</dbReference>
<keyword evidence="1" id="KW-0547">Nucleotide-binding</keyword>
<dbReference type="PANTHER" id="PTHR47959">
    <property type="entry name" value="ATP-DEPENDENT RNA HELICASE RHLE-RELATED"/>
    <property type="match status" value="1"/>
</dbReference>
<evidence type="ECO:0000256" key="2">
    <source>
        <dbReference type="ARBA" id="ARBA00022801"/>
    </source>
</evidence>
<dbReference type="InterPro" id="IPR027417">
    <property type="entry name" value="P-loop_NTPase"/>
</dbReference>
<feature type="region of interest" description="Disordered" evidence="7">
    <location>
        <begin position="1"/>
        <end position="48"/>
    </location>
</feature>
<organism evidence="11 12">
    <name type="scientific">Sphaerisporangium dianthi</name>
    <dbReference type="NCBI Taxonomy" id="1436120"/>
    <lineage>
        <taxon>Bacteria</taxon>
        <taxon>Bacillati</taxon>
        <taxon>Actinomycetota</taxon>
        <taxon>Actinomycetes</taxon>
        <taxon>Streptosporangiales</taxon>
        <taxon>Streptosporangiaceae</taxon>
        <taxon>Sphaerisporangium</taxon>
    </lineage>
</organism>
<proteinExistence type="inferred from homology"/>
<feature type="compositionally biased region" description="Low complexity" evidence="7">
    <location>
        <begin position="29"/>
        <end position="48"/>
    </location>
</feature>
<evidence type="ECO:0000259" key="9">
    <source>
        <dbReference type="PROSITE" id="PS51194"/>
    </source>
</evidence>
<dbReference type="CDD" id="cd00268">
    <property type="entry name" value="DEADc"/>
    <property type="match status" value="1"/>
</dbReference>
<dbReference type="Pfam" id="PF00270">
    <property type="entry name" value="DEAD"/>
    <property type="match status" value="1"/>
</dbReference>
<evidence type="ECO:0000259" key="8">
    <source>
        <dbReference type="PROSITE" id="PS51192"/>
    </source>
</evidence>
<evidence type="ECO:0000256" key="4">
    <source>
        <dbReference type="ARBA" id="ARBA00022840"/>
    </source>
</evidence>
<comment type="caution">
    <text evidence="11">The sequence shown here is derived from an EMBL/GenBank/DDBJ whole genome shotgun (WGS) entry which is preliminary data.</text>
</comment>
<evidence type="ECO:0000313" key="11">
    <source>
        <dbReference type="EMBL" id="MFC4530926.1"/>
    </source>
</evidence>
<dbReference type="SUPFAM" id="SSF52540">
    <property type="entry name" value="P-loop containing nucleoside triphosphate hydrolases"/>
    <property type="match status" value="1"/>
</dbReference>
<dbReference type="RefSeq" id="WP_380839089.1">
    <property type="nucleotide sequence ID" value="NZ_JBHSFP010000004.1"/>
</dbReference>
<keyword evidence="12" id="KW-1185">Reference proteome</keyword>
<sequence>MNRATRTHDRYSPARAGGSANLGRGGRAGSPAPRRSGAPSRSGGYGRRPAALQGEFALPVTVTPALPAAATFAELNMPLALLKVLTSLGMHEPFPIQAATLPNSLAGRDVLGRGRTGSGKTLAFGLALLVRISGQRAEPRQPLALILVPTRELAQQVTDALTPYARSLKLRLATVVGGMSIGRQANALRGGAEVVVATPGRLRDLIERGDCRLDRVGITVLDEADQMADMGFMPQVTALLDQVRPEGQRMLFSATLDRNVDLLVRRYLTDPVVHSVDPSAGAVTTMEHHVLHVEGADKQATTVEIAARDGRVIMFLDTKHAVDRLTEHLLNSGVRAAALHGGKSQPQRTRTLAEFKTGHVTVLVATNVAARGIHVDNLDLVVNVDPPSDHKDYLHRGGRTARAGESGSVVTLVLPNQRRDVSRLMADAGIAPQTSQVRSGEAELRRITGAQAPSGIPVAITAPVVKRRAGRSGRRSW</sequence>
<dbReference type="InterPro" id="IPR001650">
    <property type="entry name" value="Helicase_C-like"/>
</dbReference>
<evidence type="ECO:0000256" key="6">
    <source>
        <dbReference type="PROSITE-ProRule" id="PRU00552"/>
    </source>
</evidence>
<protein>
    <submittedName>
        <fullName evidence="11">DEAD/DEAH box helicase</fullName>
        <ecNumber evidence="11">3.6.4.-</ecNumber>
    </submittedName>
</protein>
<evidence type="ECO:0000256" key="3">
    <source>
        <dbReference type="ARBA" id="ARBA00022806"/>
    </source>
</evidence>
<dbReference type="CDD" id="cd18787">
    <property type="entry name" value="SF2_C_DEAD"/>
    <property type="match status" value="1"/>
</dbReference>
<feature type="short sequence motif" description="Q motif" evidence="6">
    <location>
        <begin position="70"/>
        <end position="98"/>
    </location>
</feature>
<dbReference type="Gene3D" id="3.40.50.300">
    <property type="entry name" value="P-loop containing nucleotide triphosphate hydrolases"/>
    <property type="match status" value="2"/>
</dbReference>
<feature type="domain" description="Helicase C-terminal" evidence="9">
    <location>
        <begin position="297"/>
        <end position="445"/>
    </location>
</feature>
<dbReference type="EMBL" id="JBHSFP010000004">
    <property type="protein sequence ID" value="MFC4530926.1"/>
    <property type="molecule type" value="Genomic_DNA"/>
</dbReference>
<dbReference type="InterPro" id="IPR014014">
    <property type="entry name" value="RNA_helicase_DEAD_Q_motif"/>
</dbReference>
<name>A0ABV9CDI7_9ACTN</name>
<dbReference type="InterPro" id="IPR050079">
    <property type="entry name" value="DEAD_box_RNA_helicase"/>
</dbReference>
<evidence type="ECO:0000256" key="7">
    <source>
        <dbReference type="SAM" id="MobiDB-lite"/>
    </source>
</evidence>
<keyword evidence="4" id="KW-0067">ATP-binding</keyword>
<dbReference type="Pfam" id="PF00271">
    <property type="entry name" value="Helicase_C"/>
    <property type="match status" value="1"/>
</dbReference>
<feature type="domain" description="DEAD-box RNA helicase Q" evidence="10">
    <location>
        <begin position="70"/>
        <end position="98"/>
    </location>
</feature>
<evidence type="ECO:0000313" key="12">
    <source>
        <dbReference type="Proteomes" id="UP001596004"/>
    </source>
</evidence>
<dbReference type="SMART" id="SM00487">
    <property type="entry name" value="DEXDc"/>
    <property type="match status" value="1"/>
</dbReference>
<gene>
    <name evidence="11" type="ORF">ACFO60_09140</name>
</gene>
<dbReference type="InterPro" id="IPR011545">
    <property type="entry name" value="DEAD/DEAH_box_helicase_dom"/>
</dbReference>
<dbReference type="PROSITE" id="PS51192">
    <property type="entry name" value="HELICASE_ATP_BIND_1"/>
    <property type="match status" value="1"/>
</dbReference>
<dbReference type="PANTHER" id="PTHR47959:SF13">
    <property type="entry name" value="ATP-DEPENDENT RNA HELICASE RHLE"/>
    <property type="match status" value="1"/>
</dbReference>